<dbReference type="InterPro" id="IPR052709">
    <property type="entry name" value="Transposase-MT_Hybrid"/>
</dbReference>
<evidence type="ECO:0008006" key="3">
    <source>
        <dbReference type="Google" id="ProtNLM"/>
    </source>
</evidence>
<dbReference type="PANTHER" id="PTHR46060:SF1">
    <property type="entry name" value="MARINER MOS1 TRANSPOSASE-LIKE PROTEIN"/>
    <property type="match status" value="1"/>
</dbReference>
<sequence>LKVRELADMVGISKSAVHRILTENLDMRKLCARWVPRLEQKQRREDVSIECLAKFRSDKAEFNRVRRFITMDEETWVRHFTPETTEQSEQ</sequence>
<dbReference type="PANTHER" id="PTHR46060">
    <property type="entry name" value="MARINER MOS1 TRANSPOSASE-LIKE PROTEIN"/>
    <property type="match status" value="1"/>
</dbReference>
<evidence type="ECO:0000313" key="1">
    <source>
        <dbReference type="EMBL" id="EFN79546.1"/>
    </source>
</evidence>
<feature type="non-terminal residue" evidence="1">
    <location>
        <position position="90"/>
    </location>
</feature>
<name>E2BXM8_HARSA</name>
<dbReference type="STRING" id="610380.E2BXM8"/>
<feature type="non-terminal residue" evidence="1">
    <location>
        <position position="1"/>
    </location>
</feature>
<proteinExistence type="predicted"/>
<dbReference type="OMA" id="HHIVKTV"/>
<evidence type="ECO:0000313" key="2">
    <source>
        <dbReference type="Proteomes" id="UP000008237"/>
    </source>
</evidence>
<dbReference type="Proteomes" id="UP000008237">
    <property type="component" value="Unassembled WGS sequence"/>
</dbReference>
<dbReference type="InParanoid" id="E2BXM8"/>
<dbReference type="OrthoDB" id="7552988at2759"/>
<gene>
    <name evidence="1" type="ORF">EAI_04866</name>
</gene>
<protein>
    <recommendedName>
        <fullName evidence="3">Histone-lysine N-methyltransferase SETMAR</fullName>
    </recommendedName>
</protein>
<dbReference type="EMBL" id="GL451281">
    <property type="protein sequence ID" value="EFN79546.1"/>
    <property type="molecule type" value="Genomic_DNA"/>
</dbReference>
<accession>E2BXM8</accession>
<dbReference type="AlphaFoldDB" id="E2BXM8"/>
<reference evidence="1 2" key="1">
    <citation type="journal article" date="2010" name="Science">
        <title>Genomic comparison of the ants Camponotus floridanus and Harpegnathos saltator.</title>
        <authorList>
            <person name="Bonasio R."/>
            <person name="Zhang G."/>
            <person name="Ye C."/>
            <person name="Mutti N.S."/>
            <person name="Fang X."/>
            <person name="Qin N."/>
            <person name="Donahue G."/>
            <person name="Yang P."/>
            <person name="Li Q."/>
            <person name="Li C."/>
            <person name="Zhang P."/>
            <person name="Huang Z."/>
            <person name="Berger S.L."/>
            <person name="Reinberg D."/>
            <person name="Wang J."/>
            <person name="Liebig J."/>
        </authorList>
    </citation>
    <scope>NUCLEOTIDE SEQUENCE [LARGE SCALE GENOMIC DNA]</scope>
    <source>
        <strain evidence="1 2">R22 G/1</strain>
    </source>
</reference>
<organism evidence="2">
    <name type="scientific">Harpegnathos saltator</name>
    <name type="common">Jerdon's jumping ant</name>
    <dbReference type="NCBI Taxonomy" id="610380"/>
    <lineage>
        <taxon>Eukaryota</taxon>
        <taxon>Metazoa</taxon>
        <taxon>Ecdysozoa</taxon>
        <taxon>Arthropoda</taxon>
        <taxon>Hexapoda</taxon>
        <taxon>Insecta</taxon>
        <taxon>Pterygota</taxon>
        <taxon>Neoptera</taxon>
        <taxon>Endopterygota</taxon>
        <taxon>Hymenoptera</taxon>
        <taxon>Apocrita</taxon>
        <taxon>Aculeata</taxon>
        <taxon>Formicoidea</taxon>
        <taxon>Formicidae</taxon>
        <taxon>Ponerinae</taxon>
        <taxon>Ponerini</taxon>
        <taxon>Harpegnathos</taxon>
    </lineage>
</organism>
<keyword evidence="2" id="KW-1185">Reference proteome</keyword>